<name>A0ABR6CR74_9BACI</name>
<dbReference type="Gene3D" id="1.20.140.160">
    <property type="match status" value="1"/>
</dbReference>
<dbReference type="Proteomes" id="UP000626697">
    <property type="component" value="Unassembled WGS sequence"/>
</dbReference>
<proteinExistence type="predicted"/>
<organism evidence="2 3">
    <name type="scientific">Peribacillus huizhouensis</name>
    <dbReference type="NCBI Taxonomy" id="1501239"/>
    <lineage>
        <taxon>Bacteria</taxon>
        <taxon>Bacillati</taxon>
        <taxon>Bacillota</taxon>
        <taxon>Bacilli</taxon>
        <taxon>Bacillales</taxon>
        <taxon>Bacillaceae</taxon>
        <taxon>Peribacillus</taxon>
    </lineage>
</organism>
<gene>
    <name evidence="2" type="ORF">HNP81_002829</name>
</gene>
<dbReference type="RefSeq" id="WP_182502988.1">
    <property type="nucleotide sequence ID" value="NZ_JACJHX010000008.1"/>
</dbReference>
<dbReference type="InterPro" id="IPR013324">
    <property type="entry name" value="RNA_pol_sigma_r3/r4-like"/>
</dbReference>
<dbReference type="Pfam" id="PF04545">
    <property type="entry name" value="Sigma70_r4"/>
    <property type="match status" value="1"/>
</dbReference>
<keyword evidence="2" id="KW-0240">DNA-directed RNA polymerase</keyword>
<accession>A0ABR6CR74</accession>
<dbReference type="EMBL" id="JACJHX010000008">
    <property type="protein sequence ID" value="MBA9027539.1"/>
    <property type="molecule type" value="Genomic_DNA"/>
</dbReference>
<dbReference type="InterPro" id="IPR007630">
    <property type="entry name" value="RNA_pol_sigma70_r4"/>
</dbReference>
<evidence type="ECO:0000313" key="3">
    <source>
        <dbReference type="Proteomes" id="UP000626697"/>
    </source>
</evidence>
<reference evidence="2 3" key="1">
    <citation type="submission" date="2020-08" db="EMBL/GenBank/DDBJ databases">
        <title>Genomic Encyclopedia of Type Strains, Phase IV (KMG-IV): sequencing the most valuable type-strain genomes for metagenomic binning, comparative biology and taxonomic classification.</title>
        <authorList>
            <person name="Goeker M."/>
        </authorList>
    </citation>
    <scope>NUCLEOTIDE SEQUENCE [LARGE SCALE GENOMIC DNA]</scope>
    <source>
        <strain evidence="2 3">DSM 105481</strain>
    </source>
</reference>
<evidence type="ECO:0000313" key="2">
    <source>
        <dbReference type="EMBL" id="MBA9027539.1"/>
    </source>
</evidence>
<feature type="domain" description="RNA polymerase sigma-70 region 4" evidence="1">
    <location>
        <begin position="63"/>
        <end position="107"/>
    </location>
</feature>
<dbReference type="SUPFAM" id="SSF88659">
    <property type="entry name" value="Sigma3 and sigma4 domains of RNA polymerase sigma factors"/>
    <property type="match status" value="1"/>
</dbReference>
<evidence type="ECO:0000259" key="1">
    <source>
        <dbReference type="Pfam" id="PF04545"/>
    </source>
</evidence>
<protein>
    <submittedName>
        <fullName evidence="2">DNA-directed RNA polymerase specialized sigma24 family protein</fullName>
    </submittedName>
</protein>
<keyword evidence="3" id="KW-1185">Reference proteome</keyword>
<sequence>MGAVKYDIHAGDRRLSERYALDNPEGVRLLLGDYHALLGRQYQGDYSAVDILTDLAAAIERAGLTVRQRQALRLVYEEDLTQKDAGASMGVSQQAIDIYVDNAIEKIAEIFYYWAGHGEGYAVTNTKEEA</sequence>
<keyword evidence="2" id="KW-0804">Transcription</keyword>
<comment type="caution">
    <text evidence="2">The sequence shown here is derived from an EMBL/GenBank/DDBJ whole genome shotgun (WGS) entry which is preliminary data.</text>
</comment>
<dbReference type="GO" id="GO:0000428">
    <property type="term" value="C:DNA-directed RNA polymerase complex"/>
    <property type="evidence" value="ECO:0007669"/>
    <property type="project" value="UniProtKB-KW"/>
</dbReference>